<dbReference type="OrthoDB" id="9806939at2"/>
<evidence type="ECO:0000256" key="2">
    <source>
        <dbReference type="ARBA" id="ARBA00009477"/>
    </source>
</evidence>
<dbReference type="NCBIfam" id="TIGR01730">
    <property type="entry name" value="RND_mfp"/>
    <property type="match status" value="1"/>
</dbReference>
<dbReference type="InterPro" id="IPR058627">
    <property type="entry name" value="MdtA-like_C"/>
</dbReference>
<dbReference type="GO" id="GO:0016020">
    <property type="term" value="C:membrane"/>
    <property type="evidence" value="ECO:0007669"/>
    <property type="project" value="InterPro"/>
</dbReference>
<gene>
    <name evidence="7" type="ORF">GM668_10485</name>
</gene>
<dbReference type="EMBL" id="WNLA01000005">
    <property type="protein sequence ID" value="MTW02507.1"/>
    <property type="molecule type" value="Genomic_DNA"/>
</dbReference>
<keyword evidence="8" id="KW-1185">Reference proteome</keyword>
<dbReference type="Gene3D" id="2.40.30.170">
    <property type="match status" value="1"/>
</dbReference>
<name>A0A6L6PY74_9BURK</name>
<dbReference type="Gene3D" id="2.40.420.20">
    <property type="match status" value="1"/>
</dbReference>
<dbReference type="InterPro" id="IPR006143">
    <property type="entry name" value="RND_pump_MFP"/>
</dbReference>
<dbReference type="Pfam" id="PF25917">
    <property type="entry name" value="BSH_RND"/>
    <property type="match status" value="1"/>
</dbReference>
<accession>A0A6L6PY74</accession>
<dbReference type="GO" id="GO:0030313">
    <property type="term" value="C:cell envelope"/>
    <property type="evidence" value="ECO:0007669"/>
    <property type="project" value="UniProtKB-SubCell"/>
</dbReference>
<organism evidence="7 8">
    <name type="scientific">Pseudoduganella ginsengisoli</name>
    <dbReference type="NCBI Taxonomy" id="1462440"/>
    <lineage>
        <taxon>Bacteria</taxon>
        <taxon>Pseudomonadati</taxon>
        <taxon>Pseudomonadota</taxon>
        <taxon>Betaproteobacteria</taxon>
        <taxon>Burkholderiales</taxon>
        <taxon>Oxalobacteraceae</taxon>
        <taxon>Telluria group</taxon>
        <taxon>Pseudoduganella</taxon>
    </lineage>
</organism>
<keyword evidence="4" id="KW-1133">Transmembrane helix</keyword>
<dbReference type="PANTHER" id="PTHR32347">
    <property type="entry name" value="EFFLUX SYSTEM COMPONENT YKNX-RELATED"/>
    <property type="match status" value="1"/>
</dbReference>
<keyword evidence="4" id="KW-0812">Transmembrane</keyword>
<feature type="domain" description="Multidrug resistance protein MdtA-like barrel-sandwich hybrid" evidence="5">
    <location>
        <begin position="77"/>
        <end position="255"/>
    </location>
</feature>
<reference evidence="7 8" key="1">
    <citation type="submission" date="2019-11" db="EMBL/GenBank/DDBJ databases">
        <title>Type strains purchased from KCTC, JCM and DSMZ.</title>
        <authorList>
            <person name="Lu H."/>
        </authorList>
    </citation>
    <scope>NUCLEOTIDE SEQUENCE [LARGE SCALE GENOMIC DNA]</scope>
    <source>
        <strain evidence="7 8">KCTC 42409</strain>
    </source>
</reference>
<keyword evidence="3" id="KW-0175">Coiled coil</keyword>
<dbReference type="InterPro" id="IPR058625">
    <property type="entry name" value="MdtA-like_BSH"/>
</dbReference>
<evidence type="ECO:0000256" key="3">
    <source>
        <dbReference type="ARBA" id="ARBA00023054"/>
    </source>
</evidence>
<evidence type="ECO:0000256" key="1">
    <source>
        <dbReference type="ARBA" id="ARBA00004196"/>
    </source>
</evidence>
<evidence type="ECO:0000256" key="4">
    <source>
        <dbReference type="SAM" id="Phobius"/>
    </source>
</evidence>
<dbReference type="AlphaFoldDB" id="A0A6L6PY74"/>
<sequence>MDTIVPKRRGKKIIVACATVAAIAAAAAALWHWMPRGLQVPAGDLRTATVEQGVYRDDIVVRASTVPLRSVMLDSVESGRIEEVFARDGDRVQQGQLLFRIANPQRNLELLARQAEHAQQISNLSNLRVAQEASRSDRERRIDDLVFQLEQTRKQHERNARLAAQGYVSAAALEESQDKLERQQRALAQARQSDSTEGRVREHALTQLQNALDGLKSGLKLVSATVDALAVRAPTAGRLTDFHLQVGESITNGKHVGRIDDPDHFKLTAEVDEFYLKRVAAGRHGVVQHDGHSYAVDVATVYPQIKDGRFTVELVFTGAAPEQLSPGQSLDARIALGEPAPALLLPNGAYINDSGGAWVFVLSPGGATAERRDIRTGRRNNSQIEVLGGLARGETVIVSSYTAYGKALKLQISK</sequence>
<evidence type="ECO:0000313" key="8">
    <source>
        <dbReference type="Proteomes" id="UP000484015"/>
    </source>
</evidence>
<dbReference type="InterPro" id="IPR050465">
    <property type="entry name" value="UPF0194_transport"/>
</dbReference>
<proteinExistence type="inferred from homology"/>
<comment type="similarity">
    <text evidence="2">Belongs to the membrane fusion protein (MFP) (TC 8.A.1) family.</text>
</comment>
<evidence type="ECO:0000259" key="6">
    <source>
        <dbReference type="Pfam" id="PF25967"/>
    </source>
</evidence>
<dbReference type="PANTHER" id="PTHR32347:SF23">
    <property type="entry name" value="BLL5650 PROTEIN"/>
    <property type="match status" value="1"/>
</dbReference>
<dbReference type="Gene3D" id="1.10.287.470">
    <property type="entry name" value="Helix hairpin bin"/>
    <property type="match status" value="1"/>
</dbReference>
<keyword evidence="4" id="KW-0472">Membrane</keyword>
<dbReference type="Pfam" id="PF25967">
    <property type="entry name" value="RND-MFP_C"/>
    <property type="match status" value="1"/>
</dbReference>
<evidence type="ECO:0000259" key="5">
    <source>
        <dbReference type="Pfam" id="PF25917"/>
    </source>
</evidence>
<evidence type="ECO:0000313" key="7">
    <source>
        <dbReference type="EMBL" id="MTW02507.1"/>
    </source>
</evidence>
<comment type="caution">
    <text evidence="7">The sequence shown here is derived from an EMBL/GenBank/DDBJ whole genome shotgun (WGS) entry which is preliminary data.</text>
</comment>
<feature type="transmembrane region" description="Helical" evidence="4">
    <location>
        <begin position="12"/>
        <end position="34"/>
    </location>
</feature>
<dbReference type="Gene3D" id="2.40.50.100">
    <property type="match status" value="1"/>
</dbReference>
<protein>
    <submittedName>
        <fullName evidence="7">Efflux RND transporter periplasmic adaptor subunit</fullName>
    </submittedName>
</protein>
<dbReference type="Proteomes" id="UP000484015">
    <property type="component" value="Unassembled WGS sequence"/>
</dbReference>
<comment type="subcellular location">
    <subcellularLocation>
        <location evidence="1">Cell envelope</location>
    </subcellularLocation>
</comment>
<feature type="domain" description="Multidrug resistance protein MdtA-like C-terminal permuted SH3" evidence="6">
    <location>
        <begin position="342"/>
        <end position="399"/>
    </location>
</feature>
<dbReference type="GO" id="GO:0022857">
    <property type="term" value="F:transmembrane transporter activity"/>
    <property type="evidence" value="ECO:0007669"/>
    <property type="project" value="InterPro"/>
</dbReference>